<evidence type="ECO:0000256" key="1">
    <source>
        <dbReference type="SAM" id="SignalP"/>
    </source>
</evidence>
<protein>
    <submittedName>
        <fullName evidence="2">Uncharacterized protein</fullName>
    </submittedName>
</protein>
<sequence>MFPHFLITIVLLQAHGANAIEVYKEKTLEGRAGQVERFTIQSASCPCSGDERAVLEWLLWSEVQEVGFVAACKDTNKSCYDI</sequence>
<gene>
    <name evidence="2" type="ORF">SADUNF_Sadunf06G0195100</name>
</gene>
<dbReference type="Proteomes" id="UP000657918">
    <property type="component" value="Unassembled WGS sequence"/>
</dbReference>
<dbReference type="EMBL" id="JADGMS010000006">
    <property type="protein sequence ID" value="KAF9681146.1"/>
    <property type="molecule type" value="Genomic_DNA"/>
</dbReference>
<evidence type="ECO:0000313" key="3">
    <source>
        <dbReference type="Proteomes" id="UP000657918"/>
    </source>
</evidence>
<name>A0A835K886_9ROSI</name>
<proteinExistence type="predicted"/>
<feature type="chain" id="PRO_5032770199" evidence="1">
    <location>
        <begin position="20"/>
        <end position="82"/>
    </location>
</feature>
<organism evidence="2 3">
    <name type="scientific">Salix dunnii</name>
    <dbReference type="NCBI Taxonomy" id="1413687"/>
    <lineage>
        <taxon>Eukaryota</taxon>
        <taxon>Viridiplantae</taxon>
        <taxon>Streptophyta</taxon>
        <taxon>Embryophyta</taxon>
        <taxon>Tracheophyta</taxon>
        <taxon>Spermatophyta</taxon>
        <taxon>Magnoliopsida</taxon>
        <taxon>eudicotyledons</taxon>
        <taxon>Gunneridae</taxon>
        <taxon>Pentapetalae</taxon>
        <taxon>rosids</taxon>
        <taxon>fabids</taxon>
        <taxon>Malpighiales</taxon>
        <taxon>Salicaceae</taxon>
        <taxon>Saliceae</taxon>
        <taxon>Salix</taxon>
    </lineage>
</organism>
<evidence type="ECO:0000313" key="2">
    <source>
        <dbReference type="EMBL" id="KAF9681146.1"/>
    </source>
</evidence>
<reference evidence="2 3" key="1">
    <citation type="submission" date="2020-10" db="EMBL/GenBank/DDBJ databases">
        <title>Plant Genome Project.</title>
        <authorList>
            <person name="Zhang R.-G."/>
        </authorList>
    </citation>
    <scope>NUCLEOTIDE SEQUENCE [LARGE SCALE GENOMIC DNA]</scope>
    <source>
        <strain evidence="2">FAFU-HL-1</strain>
        <tissue evidence="2">Leaf</tissue>
    </source>
</reference>
<comment type="caution">
    <text evidence="2">The sequence shown here is derived from an EMBL/GenBank/DDBJ whole genome shotgun (WGS) entry which is preliminary data.</text>
</comment>
<keyword evidence="3" id="KW-1185">Reference proteome</keyword>
<keyword evidence="1" id="KW-0732">Signal</keyword>
<accession>A0A835K886</accession>
<dbReference type="AlphaFoldDB" id="A0A835K886"/>
<feature type="signal peptide" evidence="1">
    <location>
        <begin position="1"/>
        <end position="19"/>
    </location>
</feature>